<keyword evidence="2" id="KW-0472">Membrane</keyword>
<evidence type="ECO:0000313" key="4">
    <source>
        <dbReference type="Proteomes" id="UP000240429"/>
    </source>
</evidence>
<organism evidence="3 4">
    <name type="scientific">Streptomyces dioscori</name>
    <dbReference type="NCBI Taxonomy" id="2109333"/>
    <lineage>
        <taxon>Bacteria</taxon>
        <taxon>Bacillati</taxon>
        <taxon>Actinomycetota</taxon>
        <taxon>Actinomycetes</taxon>
        <taxon>Kitasatosporales</taxon>
        <taxon>Streptomycetaceae</taxon>
        <taxon>Streptomyces</taxon>
        <taxon>Streptomyces aurantiacus group</taxon>
    </lineage>
</organism>
<keyword evidence="2" id="KW-0812">Transmembrane</keyword>
<accession>A0A2P8PTE9</accession>
<feature type="transmembrane region" description="Helical" evidence="2">
    <location>
        <begin position="6"/>
        <end position="26"/>
    </location>
</feature>
<name>A0A2P8PTE9_9ACTN</name>
<gene>
    <name evidence="3" type="ORF">C6Y14_43010</name>
</gene>
<reference evidence="3 4" key="1">
    <citation type="submission" date="2018-03" db="EMBL/GenBank/DDBJ databases">
        <title>Streptomyces dioscori sp. nov., a novel endophytic actinobacterium isolated from bulbil of Dioscorea bulbifera L.</title>
        <authorList>
            <person name="Zhikuan W."/>
        </authorList>
    </citation>
    <scope>NUCLEOTIDE SEQUENCE [LARGE SCALE GENOMIC DNA]</scope>
    <source>
        <strain evidence="3 4">A217</strain>
    </source>
</reference>
<dbReference type="AlphaFoldDB" id="A0A2P8PTE9"/>
<evidence type="ECO:0000256" key="2">
    <source>
        <dbReference type="SAM" id="Phobius"/>
    </source>
</evidence>
<dbReference type="Proteomes" id="UP000240429">
    <property type="component" value="Unassembled WGS sequence"/>
</dbReference>
<evidence type="ECO:0000313" key="3">
    <source>
        <dbReference type="EMBL" id="PSM37248.1"/>
    </source>
</evidence>
<keyword evidence="2" id="KW-1133">Transmembrane helix</keyword>
<sequence length="102" mass="10945">MERRDVIAAVGGVLLVTAAAIVGVIVQHSTGAIHLKWPPLYAEWRPLMELGLDTDRTVQVPPAEEGTAEQREGGTAWMHTTSSTSGQRGGQHPRPHSTVSRA</sequence>
<dbReference type="EMBL" id="PYBJ01000044">
    <property type="protein sequence ID" value="PSM37248.1"/>
    <property type="molecule type" value="Genomic_DNA"/>
</dbReference>
<keyword evidence="4" id="KW-1185">Reference proteome</keyword>
<comment type="caution">
    <text evidence="3">The sequence shown here is derived from an EMBL/GenBank/DDBJ whole genome shotgun (WGS) entry which is preliminary data.</text>
</comment>
<feature type="region of interest" description="Disordered" evidence="1">
    <location>
        <begin position="61"/>
        <end position="102"/>
    </location>
</feature>
<evidence type="ECO:0000256" key="1">
    <source>
        <dbReference type="SAM" id="MobiDB-lite"/>
    </source>
</evidence>
<proteinExistence type="predicted"/>
<protein>
    <submittedName>
        <fullName evidence="3">Uncharacterized protein</fullName>
    </submittedName>
</protein>